<dbReference type="Proteomes" id="UP000192936">
    <property type="component" value="Unassembled WGS sequence"/>
</dbReference>
<reference evidence="1 2" key="1">
    <citation type="submission" date="2017-04" db="EMBL/GenBank/DDBJ databases">
        <authorList>
            <person name="Afonso C.L."/>
            <person name="Miller P.J."/>
            <person name="Scott M.A."/>
            <person name="Spackman E."/>
            <person name="Goraichik I."/>
            <person name="Dimitrov K.M."/>
            <person name="Suarez D.L."/>
            <person name="Swayne D.E."/>
        </authorList>
    </citation>
    <scope>NUCLEOTIDE SEQUENCE [LARGE SCALE GENOMIC DNA]</scope>
    <source>
        <strain evidence="1 2">A2P</strain>
    </source>
</reference>
<proteinExistence type="predicted"/>
<protein>
    <submittedName>
        <fullName evidence="1">Uncharacterized protein</fullName>
    </submittedName>
</protein>
<organism evidence="1 2">
    <name type="scientific">Azospirillum oryzae</name>
    <dbReference type="NCBI Taxonomy" id="286727"/>
    <lineage>
        <taxon>Bacteria</taxon>
        <taxon>Pseudomonadati</taxon>
        <taxon>Pseudomonadota</taxon>
        <taxon>Alphaproteobacteria</taxon>
        <taxon>Rhodospirillales</taxon>
        <taxon>Azospirillaceae</taxon>
        <taxon>Azospirillum</taxon>
    </lineage>
</organism>
<name>A0A1X7H4X6_9PROT</name>
<dbReference type="RefSeq" id="WP_085089793.1">
    <property type="nucleotide sequence ID" value="NZ_FXAK01000007.1"/>
</dbReference>
<accession>A0A1X7H4X6</accession>
<dbReference type="AlphaFoldDB" id="A0A1X7H4X6"/>
<dbReference type="EMBL" id="FXAK01000007">
    <property type="protein sequence ID" value="SMF79621.1"/>
    <property type="molecule type" value="Genomic_DNA"/>
</dbReference>
<sequence>MGWTIGERLAGAQAVKALKQGASQGDISFSKLSGIDPSDVHALRHFTLLSRLLIIVRCPPHAALSWHGTMPPKSYGASKKKVKSNDSTGIAIDDQGRMYVSDYDLMSICSVGENGACSRIPVTGANPNKASQMSKQATALLTAINAQMVSRFQHGCQDDWDHPDNRGVKADDRFAVFKCGKARYIPNPHEMEEFYRRHEIDWPYDRNGHYKLSWGVIGLA</sequence>
<dbReference type="OrthoDB" id="7260753at2"/>
<evidence type="ECO:0000313" key="1">
    <source>
        <dbReference type="EMBL" id="SMF79621.1"/>
    </source>
</evidence>
<evidence type="ECO:0000313" key="2">
    <source>
        <dbReference type="Proteomes" id="UP000192936"/>
    </source>
</evidence>
<gene>
    <name evidence="1" type="ORF">SAMN02982917_4958</name>
</gene>